<dbReference type="PANTHER" id="PTHR23150">
    <property type="entry name" value="SULFATASE MODIFYING FACTOR 1, 2"/>
    <property type="match status" value="1"/>
</dbReference>
<evidence type="ECO:0000313" key="3">
    <source>
        <dbReference type="Proteomes" id="UP001595616"/>
    </source>
</evidence>
<name>A0ABV7Z0J4_9BACT</name>
<dbReference type="SUPFAM" id="SSF56436">
    <property type="entry name" value="C-type lectin-like"/>
    <property type="match status" value="1"/>
</dbReference>
<dbReference type="PROSITE" id="PS51257">
    <property type="entry name" value="PROKAR_LIPOPROTEIN"/>
    <property type="match status" value="1"/>
</dbReference>
<dbReference type="InterPro" id="IPR051043">
    <property type="entry name" value="Sulfatase_Mod_Factor_Kinase"/>
</dbReference>
<dbReference type="Gene3D" id="3.90.1580.10">
    <property type="entry name" value="paralog of FGE (formylglycine-generating enzyme)"/>
    <property type="match status" value="1"/>
</dbReference>
<keyword evidence="3" id="KW-1185">Reference proteome</keyword>
<organism evidence="2 3">
    <name type="scientific">Lacihabitans lacunae</name>
    <dbReference type="NCBI Taxonomy" id="1028214"/>
    <lineage>
        <taxon>Bacteria</taxon>
        <taxon>Pseudomonadati</taxon>
        <taxon>Bacteroidota</taxon>
        <taxon>Cytophagia</taxon>
        <taxon>Cytophagales</taxon>
        <taxon>Leadbetterellaceae</taxon>
        <taxon>Lacihabitans</taxon>
    </lineage>
</organism>
<dbReference type="EMBL" id="JBHRYQ010000001">
    <property type="protein sequence ID" value="MFC3811943.1"/>
    <property type="molecule type" value="Genomic_DNA"/>
</dbReference>
<proteinExistence type="predicted"/>
<reference evidence="3" key="1">
    <citation type="journal article" date="2019" name="Int. J. Syst. Evol. Microbiol.">
        <title>The Global Catalogue of Microorganisms (GCM) 10K type strain sequencing project: providing services to taxonomists for standard genome sequencing and annotation.</title>
        <authorList>
            <consortium name="The Broad Institute Genomics Platform"/>
            <consortium name="The Broad Institute Genome Sequencing Center for Infectious Disease"/>
            <person name="Wu L."/>
            <person name="Ma J."/>
        </authorList>
    </citation>
    <scope>NUCLEOTIDE SEQUENCE [LARGE SCALE GENOMIC DNA]</scope>
    <source>
        <strain evidence="3">CECT 7956</strain>
    </source>
</reference>
<accession>A0ABV7Z0J4</accession>
<dbReference type="InterPro" id="IPR005532">
    <property type="entry name" value="SUMF_dom"/>
</dbReference>
<dbReference type="Pfam" id="PF03781">
    <property type="entry name" value="FGE-sulfatase"/>
    <property type="match status" value="1"/>
</dbReference>
<dbReference type="PANTHER" id="PTHR23150:SF19">
    <property type="entry name" value="FORMYLGLYCINE-GENERATING ENZYME"/>
    <property type="match status" value="1"/>
</dbReference>
<dbReference type="RefSeq" id="WP_379838796.1">
    <property type="nucleotide sequence ID" value="NZ_JBHRYQ010000001.1"/>
</dbReference>
<dbReference type="InterPro" id="IPR016187">
    <property type="entry name" value="CTDL_fold"/>
</dbReference>
<feature type="domain" description="Sulfatase-modifying factor enzyme-like" evidence="1">
    <location>
        <begin position="25"/>
        <end position="273"/>
    </location>
</feature>
<evidence type="ECO:0000259" key="1">
    <source>
        <dbReference type="Pfam" id="PF03781"/>
    </source>
</evidence>
<protein>
    <submittedName>
        <fullName evidence="2">Formylglycine-generating enzyme family protein</fullName>
    </submittedName>
</protein>
<sequence length="276" mass="31377">MKYQFYILFLFQVVFLISCKQESKNEELILVKGGAFKNSRTNFSGSNITIPDFYIGKHEVSQKEWNEIMGKNPSKFKGDNLPVETVTWYDCIAFCNKKSQKEGLVPYYTLDTTKTDLEKKDEKDNLKWLVGTNQGANGYRLPTTIEWEYAASGGQLSKDYIYSGSNDAKEAGWFYANSGDKELLGFWNWSEIQKNNCKTKPISSKISNELGLFNMSGNVKEWCYGWHALEGETVKERPWKGGGWAGADFCTEIAYEGSYVGNSKGEDQGLRLCKNK</sequence>
<dbReference type="InterPro" id="IPR042095">
    <property type="entry name" value="SUMF_sf"/>
</dbReference>
<evidence type="ECO:0000313" key="2">
    <source>
        <dbReference type="EMBL" id="MFC3811943.1"/>
    </source>
</evidence>
<dbReference type="Proteomes" id="UP001595616">
    <property type="component" value="Unassembled WGS sequence"/>
</dbReference>
<gene>
    <name evidence="2" type="ORF">ACFOOI_14870</name>
</gene>
<comment type="caution">
    <text evidence="2">The sequence shown here is derived from an EMBL/GenBank/DDBJ whole genome shotgun (WGS) entry which is preliminary data.</text>
</comment>